<feature type="domain" description="tRNA-specific 2-thiouridylase MnmA-like central" evidence="11">
    <location>
        <begin position="232"/>
        <end position="295"/>
    </location>
</feature>
<dbReference type="GO" id="GO:0005737">
    <property type="term" value="C:cytoplasm"/>
    <property type="evidence" value="ECO:0007669"/>
    <property type="project" value="UniProtKB-SubCell"/>
</dbReference>
<dbReference type="InterPro" id="IPR046884">
    <property type="entry name" value="MnmA-like_central"/>
</dbReference>
<evidence type="ECO:0000256" key="5">
    <source>
        <dbReference type="ARBA" id="ARBA00022840"/>
    </source>
</evidence>
<keyword evidence="7" id="KW-1015">Disulfide bond</keyword>
<accession>A0A2H0TIM8</accession>
<dbReference type="EC" id="2.8.1.13" evidence="9"/>
<evidence type="ECO:0000313" key="12">
    <source>
        <dbReference type="EMBL" id="PIR71429.1"/>
    </source>
</evidence>
<evidence type="ECO:0000256" key="8">
    <source>
        <dbReference type="ARBA" id="ARBA00051542"/>
    </source>
</evidence>
<feature type="site" description="Interaction with tRNA" evidence="9">
    <location>
        <position position="149"/>
    </location>
</feature>
<evidence type="ECO:0000313" key="13">
    <source>
        <dbReference type="Proteomes" id="UP000228909"/>
    </source>
</evidence>
<dbReference type="AlphaFoldDB" id="A0A2H0TIM8"/>
<dbReference type="GO" id="GO:0103016">
    <property type="term" value="F:tRNA-uridine 2-sulfurtransferase activity"/>
    <property type="evidence" value="ECO:0007669"/>
    <property type="project" value="UniProtKB-EC"/>
</dbReference>
<dbReference type="Pfam" id="PF20258">
    <property type="entry name" value="tRNA_Me_trans_C"/>
    <property type="match status" value="1"/>
</dbReference>
<feature type="domain" description="tRNA-specific 2-thiouridylase MnmA-like C-terminal" evidence="10">
    <location>
        <begin position="304"/>
        <end position="392"/>
    </location>
</feature>
<dbReference type="Gene3D" id="2.30.30.280">
    <property type="entry name" value="Adenine nucleotide alpha hydrolases-like domains"/>
    <property type="match status" value="1"/>
</dbReference>
<comment type="similarity">
    <text evidence="9">Belongs to the MnmA/TRMU family.</text>
</comment>
<dbReference type="SUPFAM" id="SSF52402">
    <property type="entry name" value="Adenine nucleotide alpha hydrolases-like"/>
    <property type="match status" value="1"/>
</dbReference>
<dbReference type="Gene3D" id="3.40.50.620">
    <property type="entry name" value="HUPs"/>
    <property type="match status" value="1"/>
</dbReference>
<dbReference type="EMBL" id="PFCK01000077">
    <property type="protein sequence ID" value="PIR71429.1"/>
    <property type="molecule type" value="Genomic_DNA"/>
</dbReference>
<feature type="active site" description="Cysteine persulfide intermediate" evidence="9">
    <location>
        <position position="224"/>
    </location>
</feature>
<feature type="binding site" evidence="9">
    <location>
        <begin position="27"/>
        <end position="34"/>
    </location>
    <ligand>
        <name>ATP</name>
        <dbReference type="ChEBI" id="CHEBI:30616"/>
    </ligand>
</feature>
<keyword evidence="9" id="KW-0963">Cytoplasm</keyword>
<dbReference type="HAMAP" id="MF_00144">
    <property type="entry name" value="tRNA_thiouridyl_MnmA"/>
    <property type="match status" value="1"/>
</dbReference>
<dbReference type="InterPro" id="IPR014729">
    <property type="entry name" value="Rossmann-like_a/b/a_fold"/>
</dbReference>
<dbReference type="Gene3D" id="2.40.30.10">
    <property type="entry name" value="Translation factors"/>
    <property type="match status" value="1"/>
</dbReference>
<gene>
    <name evidence="9" type="primary">mnmA</name>
    <name evidence="12" type="ORF">COU43_02790</name>
</gene>
<organism evidence="12 13">
    <name type="scientific">Candidatus Nealsonbacteria bacterium CG10_big_fil_rev_8_21_14_0_10_37_25</name>
    <dbReference type="NCBI Taxonomy" id="1974711"/>
    <lineage>
        <taxon>Bacteria</taxon>
        <taxon>Candidatus Nealsoniibacteriota</taxon>
    </lineage>
</organism>
<evidence type="ECO:0000256" key="9">
    <source>
        <dbReference type="HAMAP-Rule" id="MF_00144"/>
    </source>
</evidence>
<dbReference type="GO" id="GO:0005524">
    <property type="term" value="F:ATP binding"/>
    <property type="evidence" value="ECO:0007669"/>
    <property type="project" value="UniProtKB-KW"/>
</dbReference>
<comment type="caution">
    <text evidence="12">The sequence shown here is derived from an EMBL/GenBank/DDBJ whole genome shotgun (WGS) entry which is preliminary data.</text>
</comment>
<keyword evidence="6 9" id="KW-0694">RNA-binding</keyword>
<dbReference type="PANTHER" id="PTHR11933">
    <property type="entry name" value="TRNA 5-METHYLAMINOMETHYL-2-THIOURIDYLATE -METHYLTRANSFERASE"/>
    <property type="match status" value="1"/>
</dbReference>
<dbReference type="CDD" id="cd01998">
    <property type="entry name" value="MnmA_TRMU-like"/>
    <property type="match status" value="1"/>
</dbReference>
<keyword evidence="4 9" id="KW-0547">Nucleotide-binding</keyword>
<keyword evidence="1 9" id="KW-0820">tRNA-binding</keyword>
<dbReference type="GO" id="GO:0002143">
    <property type="term" value="P:tRNA wobble position uridine thiolation"/>
    <property type="evidence" value="ECO:0007669"/>
    <property type="project" value="TreeGrafter"/>
</dbReference>
<feature type="binding site" evidence="9">
    <location>
        <position position="53"/>
    </location>
    <ligand>
        <name>ATP</name>
        <dbReference type="ChEBI" id="CHEBI:30616"/>
    </ligand>
</feature>
<dbReference type="Pfam" id="PF03054">
    <property type="entry name" value="tRNA_Me_trans"/>
    <property type="match status" value="1"/>
</dbReference>
<keyword evidence="5 9" id="KW-0067">ATP-binding</keyword>
<evidence type="ECO:0000256" key="3">
    <source>
        <dbReference type="ARBA" id="ARBA00022694"/>
    </source>
</evidence>
<reference evidence="13" key="1">
    <citation type="submission" date="2017-09" db="EMBL/GenBank/DDBJ databases">
        <title>Depth-based differentiation of microbial function through sediment-hosted aquifers and enrichment of novel symbionts in the deep terrestrial subsurface.</title>
        <authorList>
            <person name="Probst A.J."/>
            <person name="Ladd B."/>
            <person name="Jarett J.K."/>
            <person name="Geller-Mcgrath D.E."/>
            <person name="Sieber C.M.K."/>
            <person name="Emerson J.B."/>
            <person name="Anantharaman K."/>
            <person name="Thomas B.C."/>
            <person name="Malmstrom R."/>
            <person name="Stieglmeier M."/>
            <person name="Klingl A."/>
            <person name="Woyke T."/>
            <person name="Ryan C.M."/>
            <person name="Banfield J.F."/>
        </authorList>
    </citation>
    <scope>NUCLEOTIDE SEQUENCE [LARGE SCALE GENOMIC DNA]</scope>
</reference>
<evidence type="ECO:0000259" key="11">
    <source>
        <dbReference type="Pfam" id="PF20259"/>
    </source>
</evidence>
<dbReference type="NCBIfam" id="TIGR00420">
    <property type="entry name" value="trmU"/>
    <property type="match status" value="1"/>
</dbReference>
<dbReference type="PANTHER" id="PTHR11933:SF5">
    <property type="entry name" value="MITOCHONDRIAL TRNA-SPECIFIC 2-THIOURIDYLASE 1"/>
    <property type="match status" value="1"/>
</dbReference>
<dbReference type="InterPro" id="IPR004506">
    <property type="entry name" value="MnmA-like"/>
</dbReference>
<keyword evidence="2 9" id="KW-0808">Transferase</keyword>
<dbReference type="InterPro" id="IPR046885">
    <property type="entry name" value="MnmA-like_C"/>
</dbReference>
<feature type="region of interest" description="Interaction with tRNA" evidence="9">
    <location>
        <begin position="342"/>
        <end position="343"/>
    </location>
</feature>
<evidence type="ECO:0000259" key="10">
    <source>
        <dbReference type="Pfam" id="PF20258"/>
    </source>
</evidence>
<dbReference type="NCBIfam" id="NF001138">
    <property type="entry name" value="PRK00143.1"/>
    <property type="match status" value="1"/>
</dbReference>
<evidence type="ECO:0000256" key="4">
    <source>
        <dbReference type="ARBA" id="ARBA00022741"/>
    </source>
</evidence>
<dbReference type="InterPro" id="IPR023382">
    <property type="entry name" value="MnmA-like_central_sf"/>
</dbReference>
<feature type="site" description="Interaction with tRNA" evidence="9">
    <location>
        <position position="376"/>
    </location>
</feature>
<keyword evidence="3 9" id="KW-0819">tRNA processing</keyword>
<comment type="subcellular location">
    <subcellularLocation>
        <location evidence="9">Cytoplasm</location>
    </subcellularLocation>
</comment>
<dbReference type="Pfam" id="PF20259">
    <property type="entry name" value="tRNA_Me_trans_M"/>
    <property type="match status" value="1"/>
</dbReference>
<comment type="function">
    <text evidence="9">Catalyzes the 2-thiolation of uridine at the wobble position (U34) of tRNA, leading to the formation of s(2)U34.</text>
</comment>
<feature type="active site" description="Nucleophile" evidence="9">
    <location>
        <position position="124"/>
    </location>
</feature>
<sequence length="393" mass="44773">MRILKISNGVKGKMKINSKKREKVVCAMSGGLDSSVAAALLKRAGFHVTGVFMKFWMAPEKNGLVGTWNRCCSPEAEARARKVAKILKIPFYVFNFEKEFKKRIVDYFLDGYKKGVTPNPCVVCNKEIKFGLLLEKALTLDADYIATGHYARTNLDWKNLTKNPRLMKGKDREKDQSYFLWMLNQNQLKRILFPIGDYTKDKVRALAKKFNLPVLDIPESMEICFIQTTINNFLKRYLKPKPGPICARWNLAQKVVGRHEGLAFYTIGQRKGIRLPGGPYYVLGKDLKKNLLVVTKNEKDLYKKELLVKNVNWISPKQSLRDATGQAGEEPKLPLKIKAKIRYRHQPASATITKRLQSKFYSLRFKSAQRAITPGQSAVFYKGQELLGGGIIC</sequence>
<protein>
    <recommendedName>
        <fullName evidence="9">tRNA-specific 2-thiouridylase MnmA</fullName>
        <ecNumber evidence="9">2.8.1.13</ecNumber>
    </recommendedName>
</protein>
<comment type="caution">
    <text evidence="9">Lacks conserved residue(s) required for the propagation of feature annotation.</text>
</comment>
<feature type="region of interest" description="Interaction with tRNA" evidence="9">
    <location>
        <begin position="174"/>
        <end position="176"/>
    </location>
</feature>
<evidence type="ECO:0000256" key="2">
    <source>
        <dbReference type="ARBA" id="ARBA00022679"/>
    </source>
</evidence>
<comment type="catalytic activity">
    <reaction evidence="8 9">
        <text>S-sulfanyl-L-cysteinyl-[protein] + uridine(34) in tRNA + AH2 + ATP = 2-thiouridine(34) in tRNA + L-cysteinyl-[protein] + A + AMP + diphosphate + H(+)</text>
        <dbReference type="Rhea" id="RHEA:47032"/>
        <dbReference type="Rhea" id="RHEA-COMP:10131"/>
        <dbReference type="Rhea" id="RHEA-COMP:11726"/>
        <dbReference type="Rhea" id="RHEA-COMP:11727"/>
        <dbReference type="Rhea" id="RHEA-COMP:11728"/>
        <dbReference type="ChEBI" id="CHEBI:13193"/>
        <dbReference type="ChEBI" id="CHEBI:15378"/>
        <dbReference type="ChEBI" id="CHEBI:17499"/>
        <dbReference type="ChEBI" id="CHEBI:29950"/>
        <dbReference type="ChEBI" id="CHEBI:30616"/>
        <dbReference type="ChEBI" id="CHEBI:33019"/>
        <dbReference type="ChEBI" id="CHEBI:61963"/>
        <dbReference type="ChEBI" id="CHEBI:65315"/>
        <dbReference type="ChEBI" id="CHEBI:87170"/>
        <dbReference type="ChEBI" id="CHEBI:456215"/>
        <dbReference type="EC" id="2.8.1.13"/>
    </reaction>
</comment>
<feature type="binding site" evidence="9">
    <location>
        <position position="148"/>
    </location>
    <ligand>
        <name>ATP</name>
        <dbReference type="ChEBI" id="CHEBI:30616"/>
    </ligand>
</feature>
<proteinExistence type="inferred from homology"/>
<dbReference type="FunFam" id="3.40.50.620:FF:000115">
    <property type="entry name" value="tRNA-specific 2-thiouridylase MnmA"/>
    <property type="match status" value="1"/>
</dbReference>
<evidence type="ECO:0000256" key="7">
    <source>
        <dbReference type="ARBA" id="ARBA00023157"/>
    </source>
</evidence>
<name>A0A2H0TIM8_9BACT</name>
<dbReference type="Proteomes" id="UP000228909">
    <property type="component" value="Unassembled WGS sequence"/>
</dbReference>
<evidence type="ECO:0000256" key="6">
    <source>
        <dbReference type="ARBA" id="ARBA00022884"/>
    </source>
</evidence>
<evidence type="ECO:0000256" key="1">
    <source>
        <dbReference type="ARBA" id="ARBA00022555"/>
    </source>
</evidence>
<dbReference type="GO" id="GO:0000049">
    <property type="term" value="F:tRNA binding"/>
    <property type="evidence" value="ECO:0007669"/>
    <property type="project" value="UniProtKB-KW"/>
</dbReference>